<dbReference type="PANTHER" id="PTHR12176">
    <property type="entry name" value="SAM-DEPENDENT METHYLTRANSFERASE SUPERFAMILY PROTEIN"/>
    <property type="match status" value="1"/>
</dbReference>
<dbReference type="Gramene" id="LPERR11G13610.3">
    <property type="protein sequence ID" value="LPERR11G13610.3"/>
    <property type="gene ID" value="LPERR11G13610"/>
</dbReference>
<evidence type="ECO:0000256" key="3">
    <source>
        <dbReference type="ARBA" id="ARBA00022679"/>
    </source>
</evidence>
<proteinExistence type="inferred from homology"/>
<dbReference type="AlphaFoldDB" id="A0A0D9XT73"/>
<evidence type="ECO:0000256" key="1">
    <source>
        <dbReference type="ARBA" id="ARBA00008361"/>
    </source>
</evidence>
<dbReference type="Proteomes" id="UP000032180">
    <property type="component" value="Chromosome 11"/>
</dbReference>
<dbReference type="SUPFAM" id="SSF53335">
    <property type="entry name" value="S-adenosyl-L-methionine-dependent methyltransferases"/>
    <property type="match status" value="1"/>
</dbReference>
<keyword evidence="3" id="KW-0808">Transferase</keyword>
<dbReference type="InterPro" id="IPR025714">
    <property type="entry name" value="Methyltranfer_dom"/>
</dbReference>
<keyword evidence="2" id="KW-0489">Methyltransferase</keyword>
<organism evidence="5 6">
    <name type="scientific">Leersia perrieri</name>
    <dbReference type="NCBI Taxonomy" id="77586"/>
    <lineage>
        <taxon>Eukaryota</taxon>
        <taxon>Viridiplantae</taxon>
        <taxon>Streptophyta</taxon>
        <taxon>Embryophyta</taxon>
        <taxon>Tracheophyta</taxon>
        <taxon>Spermatophyta</taxon>
        <taxon>Magnoliopsida</taxon>
        <taxon>Liliopsida</taxon>
        <taxon>Poales</taxon>
        <taxon>Poaceae</taxon>
        <taxon>BOP clade</taxon>
        <taxon>Oryzoideae</taxon>
        <taxon>Oryzeae</taxon>
        <taxon>Oryzinae</taxon>
        <taxon>Leersia</taxon>
    </lineage>
</organism>
<dbReference type="EnsemblPlants" id="LPERR11G13610.3">
    <property type="protein sequence ID" value="LPERR11G13610.3"/>
    <property type="gene ID" value="LPERR11G13610"/>
</dbReference>
<comment type="similarity">
    <text evidence="1">Belongs to the methyltransferase superfamily.</text>
</comment>
<dbReference type="InterPro" id="IPR051419">
    <property type="entry name" value="Lys/N-term_MeTrsfase_sf"/>
</dbReference>
<protein>
    <recommendedName>
        <fullName evidence="4">Methyltransferase domain-containing protein</fullName>
    </recommendedName>
</protein>
<evidence type="ECO:0000259" key="4">
    <source>
        <dbReference type="Pfam" id="PF13847"/>
    </source>
</evidence>
<name>A0A0D9XT73_9ORYZ</name>
<accession>A0A0D9XT73</accession>
<dbReference type="InterPro" id="IPR029063">
    <property type="entry name" value="SAM-dependent_MTases_sf"/>
</dbReference>
<feature type="domain" description="Methyltransferase" evidence="4">
    <location>
        <begin position="64"/>
        <end position="180"/>
    </location>
</feature>
<reference evidence="6" key="2">
    <citation type="submission" date="2013-12" db="EMBL/GenBank/DDBJ databases">
        <authorList>
            <person name="Yu Y."/>
            <person name="Lee S."/>
            <person name="de Baynast K."/>
            <person name="Wissotski M."/>
            <person name="Liu L."/>
            <person name="Talag J."/>
            <person name="Goicoechea J."/>
            <person name="Angelova A."/>
            <person name="Jetty R."/>
            <person name="Kudrna D."/>
            <person name="Golser W."/>
            <person name="Rivera L."/>
            <person name="Zhang J."/>
            <person name="Wing R."/>
        </authorList>
    </citation>
    <scope>NUCLEOTIDE SEQUENCE</scope>
</reference>
<reference evidence="5 6" key="1">
    <citation type="submission" date="2012-08" db="EMBL/GenBank/DDBJ databases">
        <title>Oryza genome evolution.</title>
        <authorList>
            <person name="Wing R.A."/>
        </authorList>
    </citation>
    <scope>NUCLEOTIDE SEQUENCE</scope>
</reference>
<dbReference type="GO" id="GO:0008168">
    <property type="term" value="F:methyltransferase activity"/>
    <property type="evidence" value="ECO:0007669"/>
    <property type="project" value="UniProtKB-KW"/>
</dbReference>
<dbReference type="Gene3D" id="3.40.50.150">
    <property type="entry name" value="Vaccinia Virus protein VP39"/>
    <property type="match status" value="1"/>
</dbReference>
<evidence type="ECO:0000256" key="2">
    <source>
        <dbReference type="ARBA" id="ARBA00022603"/>
    </source>
</evidence>
<dbReference type="PANTHER" id="PTHR12176:SF80">
    <property type="entry name" value="EEF1A LYSINE METHYLTRANSFERASE 4"/>
    <property type="match status" value="1"/>
</dbReference>
<reference evidence="5" key="3">
    <citation type="submission" date="2015-04" db="UniProtKB">
        <authorList>
            <consortium name="EnsemblPlants"/>
        </authorList>
    </citation>
    <scope>IDENTIFICATION</scope>
</reference>
<dbReference type="Pfam" id="PF13847">
    <property type="entry name" value="Methyltransf_31"/>
    <property type="match status" value="1"/>
</dbReference>
<keyword evidence="6" id="KW-1185">Reference proteome</keyword>
<sequence length="257" mass="28686">MADDDIAPCTASTYLDPSYWEKESNAGRPAAEGGRAVREGGVLRVVQGLLPLPPPPRPAPLLSPSTSVFEVGCGNSQLGEELLREGVAGGITCVDLSPVAVQRMRDHFAEQGTNADMLDLPFERESFDLVVEKGTMDVLFVDSGDPWNPNPDTVDNVMKMLEGIHKVLKPEGIFVSITFGQPHFRRRFFEAPEFTWSVEWSTFGDGFHYFFYILKKGKRSLDSIADQHTQPTTPSINMFHEELESEDYIFRTNVDEL</sequence>
<evidence type="ECO:0000313" key="5">
    <source>
        <dbReference type="EnsemblPlants" id="LPERR11G13610.3"/>
    </source>
</evidence>
<dbReference type="CDD" id="cd02440">
    <property type="entry name" value="AdoMet_MTases"/>
    <property type="match status" value="1"/>
</dbReference>
<evidence type="ECO:0000313" key="6">
    <source>
        <dbReference type="Proteomes" id="UP000032180"/>
    </source>
</evidence>
<dbReference type="GO" id="GO:0032259">
    <property type="term" value="P:methylation"/>
    <property type="evidence" value="ECO:0007669"/>
    <property type="project" value="UniProtKB-KW"/>
</dbReference>